<gene>
    <name evidence="2" type="ORF">M408DRAFT_24850</name>
</gene>
<feature type="region of interest" description="Disordered" evidence="1">
    <location>
        <begin position="1"/>
        <end position="20"/>
    </location>
</feature>
<reference evidence="3" key="2">
    <citation type="submission" date="2015-01" db="EMBL/GenBank/DDBJ databases">
        <title>Evolutionary Origins and Diversification of the Mycorrhizal Mutualists.</title>
        <authorList>
            <consortium name="DOE Joint Genome Institute"/>
            <consortium name="Mycorrhizal Genomics Consortium"/>
            <person name="Kohler A."/>
            <person name="Kuo A."/>
            <person name="Nagy L.G."/>
            <person name="Floudas D."/>
            <person name="Copeland A."/>
            <person name="Barry K.W."/>
            <person name="Cichocki N."/>
            <person name="Veneault-Fourrey C."/>
            <person name="LaButti K."/>
            <person name="Lindquist E.A."/>
            <person name="Lipzen A."/>
            <person name="Lundell T."/>
            <person name="Morin E."/>
            <person name="Murat C."/>
            <person name="Riley R."/>
            <person name="Ohm R."/>
            <person name="Sun H."/>
            <person name="Tunlid A."/>
            <person name="Henrissat B."/>
            <person name="Grigoriev I.V."/>
            <person name="Hibbett D.S."/>
            <person name="Martin F."/>
        </authorList>
    </citation>
    <scope>NUCLEOTIDE SEQUENCE [LARGE SCALE GENOMIC DNA]</scope>
    <source>
        <strain evidence="3">MAFF 305830</strain>
    </source>
</reference>
<evidence type="ECO:0000256" key="1">
    <source>
        <dbReference type="SAM" id="MobiDB-lite"/>
    </source>
</evidence>
<name>A0A0C2WLD4_SERVB</name>
<evidence type="ECO:0000313" key="2">
    <source>
        <dbReference type="EMBL" id="KIM27103.1"/>
    </source>
</evidence>
<keyword evidence="3" id="KW-1185">Reference proteome</keyword>
<dbReference type="HOGENOM" id="CLU_114236_0_0_1"/>
<sequence>MSQNSQNAASQETVPQDGAFDIAAEVERASKRLRDIILGEEAARESLEALLKKRREDALDAVITAQRHLELVEAEEKRLRQTLTRSSILHEKGELSRIMQRIESLRRVIQKHDNAEAAPSFGDSIGVVKTQLESEERMREYYSTQISVNENESAAFRHFIIAEQD</sequence>
<reference evidence="2 3" key="1">
    <citation type="submission" date="2014-04" db="EMBL/GenBank/DDBJ databases">
        <authorList>
            <consortium name="DOE Joint Genome Institute"/>
            <person name="Kuo A."/>
            <person name="Zuccaro A."/>
            <person name="Kohler A."/>
            <person name="Nagy L.G."/>
            <person name="Floudas D."/>
            <person name="Copeland A."/>
            <person name="Barry K.W."/>
            <person name="Cichocki N."/>
            <person name="Veneault-Fourrey C."/>
            <person name="LaButti K."/>
            <person name="Lindquist E.A."/>
            <person name="Lipzen A."/>
            <person name="Lundell T."/>
            <person name="Morin E."/>
            <person name="Murat C."/>
            <person name="Sun H."/>
            <person name="Tunlid A."/>
            <person name="Henrissat B."/>
            <person name="Grigoriev I.V."/>
            <person name="Hibbett D.S."/>
            <person name="Martin F."/>
            <person name="Nordberg H.P."/>
            <person name="Cantor M.N."/>
            <person name="Hua S.X."/>
        </authorList>
    </citation>
    <scope>NUCLEOTIDE SEQUENCE [LARGE SCALE GENOMIC DNA]</scope>
    <source>
        <strain evidence="2 3">MAFF 305830</strain>
    </source>
</reference>
<accession>A0A0C2WLD4</accession>
<dbReference type="EMBL" id="KN824301">
    <property type="protein sequence ID" value="KIM27103.1"/>
    <property type="molecule type" value="Genomic_DNA"/>
</dbReference>
<organism evidence="2 3">
    <name type="scientific">Serendipita vermifera MAFF 305830</name>
    <dbReference type="NCBI Taxonomy" id="933852"/>
    <lineage>
        <taxon>Eukaryota</taxon>
        <taxon>Fungi</taxon>
        <taxon>Dikarya</taxon>
        <taxon>Basidiomycota</taxon>
        <taxon>Agaricomycotina</taxon>
        <taxon>Agaricomycetes</taxon>
        <taxon>Sebacinales</taxon>
        <taxon>Serendipitaceae</taxon>
        <taxon>Serendipita</taxon>
    </lineage>
</organism>
<feature type="compositionally biased region" description="Polar residues" evidence="1">
    <location>
        <begin position="1"/>
        <end position="14"/>
    </location>
</feature>
<protein>
    <submittedName>
        <fullName evidence="2">Uncharacterized protein</fullName>
    </submittedName>
</protein>
<proteinExistence type="predicted"/>
<dbReference type="Proteomes" id="UP000054097">
    <property type="component" value="Unassembled WGS sequence"/>
</dbReference>
<evidence type="ECO:0000313" key="3">
    <source>
        <dbReference type="Proteomes" id="UP000054097"/>
    </source>
</evidence>
<dbReference type="AlphaFoldDB" id="A0A0C2WLD4"/>